<accession>A0ABU6YJ73</accession>
<protein>
    <submittedName>
        <fullName evidence="2">Uncharacterized protein</fullName>
    </submittedName>
</protein>
<feature type="compositionally biased region" description="Basic residues" evidence="1">
    <location>
        <begin position="1"/>
        <end position="15"/>
    </location>
</feature>
<sequence>MKGRGFQWRRGRDRHKGREDVREGRGCRSTDRGEQPRSAPGARRRRSWDKRRGRHTVTNGDLWARQLKTLVLLTPPPLLGVVFPWNHERRFLIEKKLDGGTMGYASRVIGNTFNGGTGGVVLSGVQGLRGHNVHSRIFRRRHRATKQQQ</sequence>
<feature type="compositionally biased region" description="Basic and acidic residues" evidence="1">
    <location>
        <begin position="16"/>
        <end position="35"/>
    </location>
</feature>
<evidence type="ECO:0000256" key="1">
    <source>
        <dbReference type="SAM" id="MobiDB-lite"/>
    </source>
</evidence>
<comment type="caution">
    <text evidence="2">The sequence shown here is derived from an EMBL/GenBank/DDBJ whole genome shotgun (WGS) entry which is preliminary data.</text>
</comment>
<organism evidence="2 3">
    <name type="scientific">Stylosanthes scabra</name>
    <dbReference type="NCBI Taxonomy" id="79078"/>
    <lineage>
        <taxon>Eukaryota</taxon>
        <taxon>Viridiplantae</taxon>
        <taxon>Streptophyta</taxon>
        <taxon>Embryophyta</taxon>
        <taxon>Tracheophyta</taxon>
        <taxon>Spermatophyta</taxon>
        <taxon>Magnoliopsida</taxon>
        <taxon>eudicotyledons</taxon>
        <taxon>Gunneridae</taxon>
        <taxon>Pentapetalae</taxon>
        <taxon>rosids</taxon>
        <taxon>fabids</taxon>
        <taxon>Fabales</taxon>
        <taxon>Fabaceae</taxon>
        <taxon>Papilionoideae</taxon>
        <taxon>50 kb inversion clade</taxon>
        <taxon>dalbergioids sensu lato</taxon>
        <taxon>Dalbergieae</taxon>
        <taxon>Pterocarpus clade</taxon>
        <taxon>Stylosanthes</taxon>
    </lineage>
</organism>
<dbReference type="EMBL" id="JASCZI010242187">
    <property type="protein sequence ID" value="MED6210039.1"/>
    <property type="molecule type" value="Genomic_DNA"/>
</dbReference>
<feature type="non-terminal residue" evidence="2">
    <location>
        <position position="149"/>
    </location>
</feature>
<evidence type="ECO:0000313" key="2">
    <source>
        <dbReference type="EMBL" id="MED6210039.1"/>
    </source>
</evidence>
<evidence type="ECO:0000313" key="3">
    <source>
        <dbReference type="Proteomes" id="UP001341840"/>
    </source>
</evidence>
<dbReference type="Proteomes" id="UP001341840">
    <property type="component" value="Unassembled WGS sequence"/>
</dbReference>
<gene>
    <name evidence="2" type="ORF">PIB30_060304</name>
</gene>
<reference evidence="2 3" key="1">
    <citation type="journal article" date="2023" name="Plants (Basel)">
        <title>Bridging the Gap: Combining Genomics and Transcriptomics Approaches to Understand Stylosanthes scabra, an Orphan Legume from the Brazilian Caatinga.</title>
        <authorList>
            <person name="Ferreira-Neto J.R.C."/>
            <person name="da Silva M.D."/>
            <person name="Binneck E."/>
            <person name="de Melo N.F."/>
            <person name="da Silva R.H."/>
            <person name="de Melo A.L.T.M."/>
            <person name="Pandolfi V."/>
            <person name="Bustamante F.O."/>
            <person name="Brasileiro-Vidal A.C."/>
            <person name="Benko-Iseppon A.M."/>
        </authorList>
    </citation>
    <scope>NUCLEOTIDE SEQUENCE [LARGE SCALE GENOMIC DNA]</scope>
    <source>
        <tissue evidence="2">Leaves</tissue>
    </source>
</reference>
<feature type="region of interest" description="Disordered" evidence="1">
    <location>
        <begin position="1"/>
        <end position="55"/>
    </location>
</feature>
<keyword evidence="3" id="KW-1185">Reference proteome</keyword>
<proteinExistence type="predicted"/>
<name>A0ABU6YJ73_9FABA</name>
<feature type="compositionally biased region" description="Basic residues" evidence="1">
    <location>
        <begin position="42"/>
        <end position="55"/>
    </location>
</feature>